<gene>
    <name evidence="2" type="ORF">IQ266_02815</name>
</gene>
<dbReference type="InterPro" id="IPR052158">
    <property type="entry name" value="INH-QAR"/>
</dbReference>
<dbReference type="InterPro" id="IPR002818">
    <property type="entry name" value="DJ-1/PfpI"/>
</dbReference>
<organism evidence="2 3">
    <name type="scientific">Romeriopsis navalis LEGE 11480</name>
    <dbReference type="NCBI Taxonomy" id="2777977"/>
    <lineage>
        <taxon>Bacteria</taxon>
        <taxon>Bacillati</taxon>
        <taxon>Cyanobacteriota</taxon>
        <taxon>Cyanophyceae</taxon>
        <taxon>Leptolyngbyales</taxon>
        <taxon>Leptolyngbyaceae</taxon>
        <taxon>Romeriopsis</taxon>
        <taxon>Romeriopsis navalis</taxon>
    </lineage>
</organism>
<dbReference type="Pfam" id="PF01965">
    <property type="entry name" value="DJ-1_PfpI"/>
    <property type="match status" value="1"/>
</dbReference>
<protein>
    <submittedName>
        <fullName evidence="2">DJ-1/PfpI family protein</fullName>
    </submittedName>
</protein>
<evidence type="ECO:0000313" key="2">
    <source>
        <dbReference type="EMBL" id="MBE9028689.1"/>
    </source>
</evidence>
<dbReference type="Gene3D" id="3.40.50.880">
    <property type="match status" value="1"/>
</dbReference>
<proteinExistence type="predicted"/>
<evidence type="ECO:0000313" key="3">
    <source>
        <dbReference type="Proteomes" id="UP000625316"/>
    </source>
</evidence>
<feature type="domain" description="DJ-1/PfpI" evidence="1">
    <location>
        <begin position="9"/>
        <end position="167"/>
    </location>
</feature>
<dbReference type="AlphaFoldDB" id="A0A928VMP7"/>
<accession>A0A928VMP7</accession>
<dbReference type="GO" id="GO:0006355">
    <property type="term" value="P:regulation of DNA-templated transcription"/>
    <property type="evidence" value="ECO:0007669"/>
    <property type="project" value="TreeGrafter"/>
</dbReference>
<dbReference type="Proteomes" id="UP000625316">
    <property type="component" value="Unassembled WGS sequence"/>
</dbReference>
<dbReference type="SUPFAM" id="SSF52317">
    <property type="entry name" value="Class I glutamine amidotransferase-like"/>
    <property type="match status" value="1"/>
</dbReference>
<reference evidence="2" key="1">
    <citation type="submission" date="2020-10" db="EMBL/GenBank/DDBJ databases">
        <authorList>
            <person name="Castelo-Branco R."/>
            <person name="Eusebio N."/>
            <person name="Adriana R."/>
            <person name="Vieira A."/>
            <person name="Brugerolle De Fraissinette N."/>
            <person name="Rezende De Castro R."/>
            <person name="Schneider M.P."/>
            <person name="Vasconcelos V."/>
            <person name="Leao P.N."/>
        </authorList>
    </citation>
    <scope>NUCLEOTIDE SEQUENCE</scope>
    <source>
        <strain evidence="2">LEGE 11480</strain>
    </source>
</reference>
<dbReference type="InterPro" id="IPR029062">
    <property type="entry name" value="Class_I_gatase-like"/>
</dbReference>
<evidence type="ECO:0000259" key="1">
    <source>
        <dbReference type="Pfam" id="PF01965"/>
    </source>
</evidence>
<dbReference type="RefSeq" id="WP_264323513.1">
    <property type="nucleotide sequence ID" value="NZ_JADEXQ010000006.1"/>
</dbReference>
<sequence length="230" mass="24978">MLKTFQIGLVIYPGLVQLDALGPYQVLSFPPNTTVHLVAQTLDAVESNEGLTLHPTQTFADCPQLDVLCVPGGGLGQIEAMRDVALLNFLRQQSEQAMYVTSVCTGSMILAAAGLLQGYKATCHWMFQEQLGMLGVEVVPERVVIDRNRITGAGVTSGIDFGFVLLSQLCGVETAKLTQLMMEYDPQPPFDSGTPEQTEPEILQQFMSMGKPFADAFLMVTQEVANSLSE</sequence>
<name>A0A928VMP7_9CYAN</name>
<dbReference type="PANTHER" id="PTHR43130">
    <property type="entry name" value="ARAC-FAMILY TRANSCRIPTIONAL REGULATOR"/>
    <property type="match status" value="1"/>
</dbReference>
<comment type="caution">
    <text evidence="2">The sequence shown here is derived from an EMBL/GenBank/DDBJ whole genome shotgun (WGS) entry which is preliminary data.</text>
</comment>
<keyword evidence="3" id="KW-1185">Reference proteome</keyword>
<dbReference type="CDD" id="cd03139">
    <property type="entry name" value="GATase1_PfpI_2"/>
    <property type="match status" value="1"/>
</dbReference>
<dbReference type="EMBL" id="JADEXQ010000006">
    <property type="protein sequence ID" value="MBE9028689.1"/>
    <property type="molecule type" value="Genomic_DNA"/>
</dbReference>
<dbReference type="PANTHER" id="PTHR43130:SF2">
    <property type="entry name" value="DJ-1_PFPI DOMAIN-CONTAINING PROTEIN"/>
    <property type="match status" value="1"/>
</dbReference>